<keyword evidence="4 11" id="KW-0863">Zinc-finger</keyword>
<accession>A0A3G5AQ17</accession>
<evidence type="ECO:0000256" key="3">
    <source>
        <dbReference type="ARBA" id="ARBA00022723"/>
    </source>
</evidence>
<dbReference type="FunFam" id="3.30.50.10:FF:000042">
    <property type="entry name" value="Nuclear hormone receptor HR96"/>
    <property type="match status" value="1"/>
</dbReference>
<dbReference type="InterPro" id="IPR001723">
    <property type="entry name" value="Nuclear_hrmn_rcpt"/>
</dbReference>
<dbReference type="SUPFAM" id="SSF48508">
    <property type="entry name" value="Nuclear receptor ligand-binding domain"/>
    <property type="match status" value="1"/>
</dbReference>
<proteinExistence type="evidence at transcript level"/>
<dbReference type="PRINTS" id="PR00546">
    <property type="entry name" value="THYROIDHORMR"/>
</dbReference>
<keyword evidence="5 11" id="KW-0862">Zinc</keyword>
<dbReference type="InterPro" id="IPR001628">
    <property type="entry name" value="Znf_hrmn_rcpt"/>
</dbReference>
<dbReference type="PROSITE" id="PS00031">
    <property type="entry name" value="NUCLEAR_REC_DBD_1"/>
    <property type="match status" value="1"/>
</dbReference>
<evidence type="ECO:0000256" key="1">
    <source>
        <dbReference type="ARBA" id="ARBA00004123"/>
    </source>
</evidence>
<reference evidence="15" key="1">
    <citation type="submission" date="2018-09" db="EMBL/GenBank/DDBJ databases">
        <title>Identification of saliva proteins of spider mite Tetranychus evansi by transcriptome and LC-MS/MS approach.</title>
        <authorList>
            <person name="Huang H.-J."/>
            <person name="Cui J.-R."/>
            <person name="Hong X.-Y."/>
        </authorList>
    </citation>
    <scope>NUCLEOTIDE SEQUENCE</scope>
</reference>
<evidence type="ECO:0000313" key="15">
    <source>
        <dbReference type="EMBL" id="AYV89225.1"/>
    </source>
</evidence>
<dbReference type="PRINTS" id="PR00398">
    <property type="entry name" value="STRDHORMONER"/>
</dbReference>
<dbReference type="InterPro" id="IPR000536">
    <property type="entry name" value="Nucl_hrmn_rcpt_lig-bd"/>
</dbReference>
<dbReference type="SMART" id="SM00399">
    <property type="entry name" value="ZnF_C4"/>
    <property type="match status" value="1"/>
</dbReference>
<name>A0A3G5AQ17_9ACAR</name>
<dbReference type="SUPFAM" id="SSF57716">
    <property type="entry name" value="Glucocorticoid receptor-like (DNA-binding domain)"/>
    <property type="match status" value="1"/>
</dbReference>
<dbReference type="PROSITE" id="PS51030">
    <property type="entry name" value="NUCLEAR_REC_DBD_2"/>
    <property type="match status" value="1"/>
</dbReference>
<feature type="region of interest" description="Disordered" evidence="12">
    <location>
        <begin position="171"/>
        <end position="207"/>
    </location>
</feature>
<evidence type="ECO:0000256" key="6">
    <source>
        <dbReference type="ARBA" id="ARBA00023015"/>
    </source>
</evidence>
<dbReference type="SMART" id="SM00430">
    <property type="entry name" value="HOLI"/>
    <property type="match status" value="1"/>
</dbReference>
<keyword evidence="7 11" id="KW-0238">DNA-binding</keyword>
<evidence type="ECO:0000256" key="2">
    <source>
        <dbReference type="ARBA" id="ARBA00008092"/>
    </source>
</evidence>
<dbReference type="InterPro" id="IPR035500">
    <property type="entry name" value="NHR-like_dom_sf"/>
</dbReference>
<dbReference type="AlphaFoldDB" id="A0A3G5AQ17"/>
<dbReference type="InterPro" id="IPR013088">
    <property type="entry name" value="Znf_NHR/GATA"/>
</dbReference>
<evidence type="ECO:0000256" key="4">
    <source>
        <dbReference type="ARBA" id="ARBA00022771"/>
    </source>
</evidence>
<dbReference type="Gene3D" id="1.10.565.10">
    <property type="entry name" value="Retinoid X Receptor"/>
    <property type="match status" value="1"/>
</dbReference>
<dbReference type="GO" id="GO:0000978">
    <property type="term" value="F:RNA polymerase II cis-regulatory region sequence-specific DNA binding"/>
    <property type="evidence" value="ECO:0007669"/>
    <property type="project" value="TreeGrafter"/>
</dbReference>
<feature type="compositionally biased region" description="Polar residues" evidence="12">
    <location>
        <begin position="183"/>
        <end position="206"/>
    </location>
</feature>
<comment type="similarity">
    <text evidence="2">Belongs to the nuclear hormone receptor family. NR1 subfamily.</text>
</comment>
<dbReference type="GO" id="GO:0030154">
    <property type="term" value="P:cell differentiation"/>
    <property type="evidence" value="ECO:0007669"/>
    <property type="project" value="TreeGrafter"/>
</dbReference>
<sequence>MTQVAAEGNNRQKICRVCSDKAMGFNFNAITCESCKAFFRRNAFKGEKLRCPFNNDCIIDKSTRRFCQKCRLEKCLQVGMKREWILSEEQKKIKRAKIQENRMKRIDHPPDVQKEDKPKSSSSNEKEYSGCDPVTPSSNFSCSSSSSSHFGDDNGASQCLYNFSGNLATSPFRDSSRKESSAHHSATLSPLPSNNVDDQSKSTSNKIPIHSAGESLEAAADKFARSTATAPRLLDRDLHSSWISLITDPSANPIPTTSKPSLTTNVLDAHYNGLLNYHANIGDSSDTARPPNIPLMSNLRFHDQQGSRLEAMTDNRRDCDDKEESWKIKVNHRILEANFVPIYLRNDKKDLNTLNDMEIDKLNELVQAFSAIDEPILDQSCAEDSGISDVIRFSDLAIRRLIKWCKRIQAFASLCLEDQMALLKAGCLEMLSMKASYNFNLDDESWQDVYTKNGLKLTIFRQASEKLYEAHRQFIRTFNQRWRTDHKVNLLLVAIVLFNPDRPNLLHPATVRLEHYTYIYLLRRYLETKSDSLCQARTDHYNLMMKIEDLRELHDKTVRLYSDAGPEVVGPLLIEILDLK</sequence>
<dbReference type="Pfam" id="PF00105">
    <property type="entry name" value="zf-C4"/>
    <property type="match status" value="1"/>
</dbReference>
<dbReference type="EMBL" id="MH979770">
    <property type="protein sequence ID" value="AYV89225.1"/>
    <property type="molecule type" value="mRNA"/>
</dbReference>
<keyword evidence="9 11" id="KW-0675">Receptor</keyword>
<evidence type="ECO:0000256" key="12">
    <source>
        <dbReference type="SAM" id="MobiDB-lite"/>
    </source>
</evidence>
<dbReference type="GO" id="GO:0000122">
    <property type="term" value="P:negative regulation of transcription by RNA polymerase II"/>
    <property type="evidence" value="ECO:0007669"/>
    <property type="project" value="TreeGrafter"/>
</dbReference>
<feature type="region of interest" description="Disordered" evidence="12">
    <location>
        <begin position="96"/>
        <end position="136"/>
    </location>
</feature>
<keyword evidence="6 11" id="KW-0805">Transcription regulation</keyword>
<feature type="domain" description="Nuclear receptor" evidence="13">
    <location>
        <begin position="12"/>
        <end position="87"/>
    </location>
</feature>
<evidence type="ECO:0000256" key="10">
    <source>
        <dbReference type="ARBA" id="ARBA00023242"/>
    </source>
</evidence>
<feature type="compositionally biased region" description="Basic and acidic residues" evidence="12">
    <location>
        <begin position="96"/>
        <end position="129"/>
    </location>
</feature>
<dbReference type="GO" id="GO:0005634">
    <property type="term" value="C:nucleus"/>
    <property type="evidence" value="ECO:0007669"/>
    <property type="project" value="UniProtKB-SubCell"/>
</dbReference>
<evidence type="ECO:0000256" key="11">
    <source>
        <dbReference type="RuleBase" id="RU004334"/>
    </source>
</evidence>
<organism evidence="15">
    <name type="scientific">Tetranychus evansi</name>
    <name type="common">red spider mite</name>
    <dbReference type="NCBI Taxonomy" id="178897"/>
    <lineage>
        <taxon>Eukaryota</taxon>
        <taxon>Metazoa</taxon>
        <taxon>Ecdysozoa</taxon>
        <taxon>Arthropoda</taxon>
        <taxon>Chelicerata</taxon>
        <taxon>Arachnida</taxon>
        <taxon>Acari</taxon>
        <taxon>Acariformes</taxon>
        <taxon>Trombidiformes</taxon>
        <taxon>Prostigmata</taxon>
        <taxon>Eleutherengona</taxon>
        <taxon>Raphignathae</taxon>
        <taxon>Tetranychoidea</taxon>
        <taxon>Tetranychidae</taxon>
        <taxon>Tetranychus</taxon>
    </lineage>
</organism>
<dbReference type="Gene3D" id="3.30.50.10">
    <property type="entry name" value="Erythroid Transcription Factor GATA-1, subunit A"/>
    <property type="match status" value="1"/>
</dbReference>
<dbReference type="PANTHER" id="PTHR24082">
    <property type="entry name" value="NUCLEAR HORMONE RECEPTOR"/>
    <property type="match status" value="1"/>
</dbReference>
<dbReference type="Pfam" id="PF00104">
    <property type="entry name" value="Hormone_recep"/>
    <property type="match status" value="1"/>
</dbReference>
<feature type="domain" description="NR LBD" evidence="14">
    <location>
        <begin position="357"/>
        <end position="580"/>
    </location>
</feature>
<evidence type="ECO:0000256" key="8">
    <source>
        <dbReference type="ARBA" id="ARBA00023163"/>
    </source>
</evidence>
<dbReference type="GO" id="GO:0045944">
    <property type="term" value="P:positive regulation of transcription by RNA polymerase II"/>
    <property type="evidence" value="ECO:0007669"/>
    <property type="project" value="TreeGrafter"/>
</dbReference>
<dbReference type="GO" id="GO:0004879">
    <property type="term" value="F:nuclear receptor activity"/>
    <property type="evidence" value="ECO:0007669"/>
    <property type="project" value="InterPro"/>
</dbReference>
<keyword evidence="10 11" id="KW-0539">Nucleus</keyword>
<dbReference type="PROSITE" id="PS51843">
    <property type="entry name" value="NR_LBD"/>
    <property type="match status" value="1"/>
</dbReference>
<keyword evidence="8 11" id="KW-0804">Transcription</keyword>
<dbReference type="PANTHER" id="PTHR24082:SF283">
    <property type="entry name" value="NUCLEAR HORMONE RECEPTOR HR96"/>
    <property type="match status" value="1"/>
</dbReference>
<dbReference type="GO" id="GO:0006950">
    <property type="term" value="P:response to stress"/>
    <property type="evidence" value="ECO:0007669"/>
    <property type="project" value="UniProtKB-ARBA"/>
</dbReference>
<comment type="subcellular location">
    <subcellularLocation>
        <location evidence="1 11">Nucleus</location>
    </subcellularLocation>
</comment>
<evidence type="ECO:0000259" key="14">
    <source>
        <dbReference type="PROSITE" id="PS51843"/>
    </source>
</evidence>
<dbReference type="GO" id="GO:0008270">
    <property type="term" value="F:zinc ion binding"/>
    <property type="evidence" value="ECO:0007669"/>
    <property type="project" value="UniProtKB-KW"/>
</dbReference>
<dbReference type="InterPro" id="IPR050234">
    <property type="entry name" value="Nuclear_hormone_rcpt_NR1"/>
</dbReference>
<dbReference type="InterPro" id="IPR001728">
    <property type="entry name" value="ThyrH_rcpt"/>
</dbReference>
<evidence type="ECO:0000256" key="5">
    <source>
        <dbReference type="ARBA" id="ARBA00022833"/>
    </source>
</evidence>
<evidence type="ECO:0000256" key="9">
    <source>
        <dbReference type="ARBA" id="ARBA00023170"/>
    </source>
</evidence>
<dbReference type="PRINTS" id="PR00047">
    <property type="entry name" value="STROIDFINGER"/>
</dbReference>
<protein>
    <submittedName>
        <fullName evidence="15">Nuclear hormone receptor HR96-like isoform X1</fullName>
    </submittedName>
</protein>
<evidence type="ECO:0000259" key="13">
    <source>
        <dbReference type="PROSITE" id="PS51030"/>
    </source>
</evidence>
<keyword evidence="3 11" id="KW-0479">Metal-binding</keyword>
<evidence type="ECO:0000256" key="7">
    <source>
        <dbReference type="ARBA" id="ARBA00023125"/>
    </source>
</evidence>